<dbReference type="OrthoDB" id="8548202at2"/>
<reference evidence="1 2" key="1">
    <citation type="submission" date="2018-06" db="EMBL/GenBank/DDBJ databases">
        <title>Genomic Encyclopedia of Type Strains, Phase III (KMG-III): the genomes of soil and plant-associated and newly described type strains.</title>
        <authorList>
            <person name="Whitman W."/>
        </authorList>
    </citation>
    <scope>NUCLEOTIDE SEQUENCE [LARGE SCALE GENOMIC DNA]</scope>
    <source>
        <strain evidence="1 2">LMG 23644</strain>
    </source>
</reference>
<dbReference type="EMBL" id="QLTK01000004">
    <property type="protein sequence ID" value="RAS35855.1"/>
    <property type="molecule type" value="Genomic_DNA"/>
</dbReference>
<dbReference type="Proteomes" id="UP000248918">
    <property type="component" value="Unassembled WGS sequence"/>
</dbReference>
<proteinExistence type="predicted"/>
<evidence type="ECO:0000313" key="2">
    <source>
        <dbReference type="Proteomes" id="UP000248918"/>
    </source>
</evidence>
<sequence length="77" mass="8878">MATLNPASAGAALPLDGLSRWEQIKVFVPFCRETVRQRELAGLFPKRQQLTKRCAVWQNREIHRWLADPLNYRAEGT</sequence>
<protein>
    <submittedName>
        <fullName evidence="1">AlpA family transcriptional regulator</fullName>
    </submittedName>
</protein>
<comment type="caution">
    <text evidence="1">The sequence shown here is derived from an EMBL/GenBank/DDBJ whole genome shotgun (WGS) entry which is preliminary data.</text>
</comment>
<name>A0A329CYN8_9BURK</name>
<gene>
    <name evidence="1" type="ORF">BX591_104183</name>
</gene>
<evidence type="ECO:0000313" key="1">
    <source>
        <dbReference type="EMBL" id="RAS35855.1"/>
    </source>
</evidence>
<dbReference type="AlphaFoldDB" id="A0A329CYN8"/>
<accession>A0A329CYN8</accession>
<dbReference type="RefSeq" id="WP_111930592.1">
    <property type="nucleotide sequence ID" value="NZ_CADFFP010000005.1"/>
</dbReference>
<organism evidence="1 2">
    <name type="scientific">Paraburkholderia bryophila</name>
    <dbReference type="NCBI Taxonomy" id="420952"/>
    <lineage>
        <taxon>Bacteria</taxon>
        <taxon>Pseudomonadati</taxon>
        <taxon>Pseudomonadota</taxon>
        <taxon>Betaproteobacteria</taxon>
        <taxon>Burkholderiales</taxon>
        <taxon>Burkholderiaceae</taxon>
        <taxon>Paraburkholderia</taxon>
    </lineage>
</organism>